<sequence>MAATPKWAMEKGKKIIEEAKIRYEQAKKQIPAEYHEFVVLLPQNVKVSQTQVDIDSHASELGFFATKNGTYVSVSYPYMAVNGRVKMARDDHRKAGKLLHFNEPAISNQGKSLSVTIESELLGKATGSSIIPLGENASGAERDNPLEVAETSAIGRALGFLGYGLIGTGIASAEEMDGAEGEEEDQSPEKPTGDNHNNSSGNNNSPSVFRIKVLDLPKFNRDGSCIFHALTHKRQEVEVVVTKQHKAYMDHLGVDQIINVTGWLNNDRIRVDASKAPVIEGSGAA</sequence>
<evidence type="ECO:0000313" key="2">
    <source>
        <dbReference type="EMBL" id="OHX41387.1"/>
    </source>
</evidence>
<feature type="region of interest" description="Disordered" evidence="1">
    <location>
        <begin position="175"/>
        <end position="207"/>
    </location>
</feature>
<name>A0ABX3CJY3_9BACI</name>
<organism evidence="2 3">
    <name type="scientific">Cytobacillus oceanisediminis</name>
    <dbReference type="NCBI Taxonomy" id="665099"/>
    <lineage>
        <taxon>Bacteria</taxon>
        <taxon>Bacillati</taxon>
        <taxon>Bacillota</taxon>
        <taxon>Bacilli</taxon>
        <taxon>Bacillales</taxon>
        <taxon>Bacillaceae</taxon>
        <taxon>Cytobacillus</taxon>
    </lineage>
</organism>
<accession>A0ABX3CJY3</accession>
<dbReference type="RefSeq" id="WP_071159905.1">
    <property type="nucleotide sequence ID" value="NZ_MBRJ01000059.1"/>
</dbReference>
<evidence type="ECO:0000313" key="3">
    <source>
        <dbReference type="Proteomes" id="UP000180194"/>
    </source>
</evidence>
<gene>
    <name evidence="2" type="ORF">BBV17_28740</name>
</gene>
<reference evidence="2 3" key="1">
    <citation type="submission" date="2016-07" db="EMBL/GenBank/DDBJ databases">
        <title>Bacillus oceanisediminis whole genome.</title>
        <authorList>
            <person name="Pal Y."/>
            <person name="Verma A."/>
            <person name="Mual P."/>
            <person name="Srinivasan K."/>
        </authorList>
    </citation>
    <scope>NUCLEOTIDE SEQUENCE [LARGE SCALE GENOMIC DNA]</scope>
    <source>
        <strain evidence="2 3">Bhandara28</strain>
    </source>
</reference>
<dbReference type="EMBL" id="MBRJ01000059">
    <property type="protein sequence ID" value="OHX41387.1"/>
    <property type="molecule type" value="Genomic_DNA"/>
</dbReference>
<dbReference type="Proteomes" id="UP000180194">
    <property type="component" value="Unassembled WGS sequence"/>
</dbReference>
<feature type="compositionally biased region" description="Acidic residues" evidence="1">
    <location>
        <begin position="175"/>
        <end position="186"/>
    </location>
</feature>
<comment type="caution">
    <text evidence="2">The sequence shown here is derived from an EMBL/GenBank/DDBJ whole genome shotgun (WGS) entry which is preliminary data.</text>
</comment>
<protein>
    <recommendedName>
        <fullName evidence="4">ERF superfamily protein</fullName>
    </recommendedName>
</protein>
<proteinExistence type="predicted"/>
<evidence type="ECO:0008006" key="4">
    <source>
        <dbReference type="Google" id="ProtNLM"/>
    </source>
</evidence>
<keyword evidence="3" id="KW-1185">Reference proteome</keyword>
<evidence type="ECO:0000256" key="1">
    <source>
        <dbReference type="SAM" id="MobiDB-lite"/>
    </source>
</evidence>
<feature type="compositionally biased region" description="Low complexity" evidence="1">
    <location>
        <begin position="195"/>
        <end position="207"/>
    </location>
</feature>